<evidence type="ECO:0000313" key="2">
    <source>
        <dbReference type="Proteomes" id="UP000688137"/>
    </source>
</evidence>
<dbReference type="Proteomes" id="UP000688137">
    <property type="component" value="Unassembled WGS sequence"/>
</dbReference>
<accession>A0A8S1PTY3</accession>
<dbReference type="EMBL" id="CAJJDM010000134">
    <property type="protein sequence ID" value="CAD8106471.1"/>
    <property type="molecule type" value="Genomic_DNA"/>
</dbReference>
<protein>
    <submittedName>
        <fullName evidence="1">Uncharacterized protein</fullName>
    </submittedName>
</protein>
<evidence type="ECO:0000313" key="1">
    <source>
        <dbReference type="EMBL" id="CAD8106471.1"/>
    </source>
</evidence>
<proteinExistence type="predicted"/>
<sequence length="77" mass="9337">MNKNLITKLIQKSTFNESLIHFNNLKKSKTYLIILLKIDIKRIEFSKCYVNFLKMRNPFFFKQVLKASRISNQNLYY</sequence>
<keyword evidence="2" id="KW-1185">Reference proteome</keyword>
<comment type="caution">
    <text evidence="1">The sequence shown here is derived from an EMBL/GenBank/DDBJ whole genome shotgun (WGS) entry which is preliminary data.</text>
</comment>
<dbReference type="AlphaFoldDB" id="A0A8S1PTY3"/>
<reference evidence="1" key="1">
    <citation type="submission" date="2021-01" db="EMBL/GenBank/DDBJ databases">
        <authorList>
            <consortium name="Genoscope - CEA"/>
            <person name="William W."/>
        </authorList>
    </citation>
    <scope>NUCLEOTIDE SEQUENCE</scope>
</reference>
<organism evidence="1 2">
    <name type="scientific">Paramecium primaurelia</name>
    <dbReference type="NCBI Taxonomy" id="5886"/>
    <lineage>
        <taxon>Eukaryota</taxon>
        <taxon>Sar</taxon>
        <taxon>Alveolata</taxon>
        <taxon>Ciliophora</taxon>
        <taxon>Intramacronucleata</taxon>
        <taxon>Oligohymenophorea</taxon>
        <taxon>Peniculida</taxon>
        <taxon>Parameciidae</taxon>
        <taxon>Paramecium</taxon>
    </lineage>
</organism>
<gene>
    <name evidence="1" type="ORF">PPRIM_AZ9-3.1.T1310001</name>
</gene>
<name>A0A8S1PTY3_PARPR</name>